<evidence type="ECO:0000259" key="5">
    <source>
        <dbReference type="PROSITE" id="PS50949"/>
    </source>
</evidence>
<keyword evidence="1" id="KW-0805">Transcription regulation</keyword>
<dbReference type="SMART" id="SM00345">
    <property type="entry name" value="HTH_GNTR"/>
    <property type="match status" value="1"/>
</dbReference>
<evidence type="ECO:0000256" key="2">
    <source>
        <dbReference type="ARBA" id="ARBA00023125"/>
    </source>
</evidence>
<reference evidence="8" key="1">
    <citation type="journal article" date="2019" name="Int. J. Syst. Evol. Microbiol.">
        <title>The Global Catalogue of Microorganisms (GCM) 10K type strain sequencing project: providing services to taxonomists for standard genome sequencing and annotation.</title>
        <authorList>
            <consortium name="The Broad Institute Genomics Platform"/>
            <consortium name="The Broad Institute Genome Sequencing Center for Infectious Disease"/>
            <person name="Wu L."/>
            <person name="Ma J."/>
        </authorList>
    </citation>
    <scope>NUCLEOTIDE SEQUENCE [LARGE SCALE GENOMIC DNA]</scope>
    <source>
        <strain evidence="8">CGMCC 4.7241</strain>
    </source>
</reference>
<protein>
    <submittedName>
        <fullName evidence="7">TetR/AcrR family transcriptional regulator C-terminal domain-containing protein</fullName>
    </submittedName>
</protein>
<dbReference type="InterPro" id="IPR000524">
    <property type="entry name" value="Tscrpt_reg_HTH_GntR"/>
</dbReference>
<dbReference type="PROSITE" id="PS50977">
    <property type="entry name" value="HTH_TETR_2"/>
    <property type="match status" value="1"/>
</dbReference>
<keyword evidence="8" id="KW-1185">Reference proteome</keyword>
<name>A0ABV7Y6C1_9ACTN</name>
<proteinExistence type="predicted"/>
<comment type="caution">
    <text evidence="7">The sequence shown here is derived from an EMBL/GenBank/DDBJ whole genome shotgun (WGS) entry which is preliminary data.</text>
</comment>
<dbReference type="Proteomes" id="UP001595699">
    <property type="component" value="Unassembled WGS sequence"/>
</dbReference>
<dbReference type="SUPFAM" id="SSF46785">
    <property type="entry name" value="Winged helix' DNA-binding domain"/>
    <property type="match status" value="1"/>
</dbReference>
<dbReference type="Gene3D" id="1.10.10.10">
    <property type="entry name" value="Winged helix-like DNA-binding domain superfamily/Winged helix DNA-binding domain"/>
    <property type="match status" value="1"/>
</dbReference>
<dbReference type="SUPFAM" id="SSF48498">
    <property type="entry name" value="Tetracyclin repressor-like, C-terminal domain"/>
    <property type="match status" value="1"/>
</dbReference>
<dbReference type="EMBL" id="JBHRZH010000006">
    <property type="protein sequence ID" value="MFC3760667.1"/>
    <property type="molecule type" value="Genomic_DNA"/>
</dbReference>
<evidence type="ECO:0000256" key="4">
    <source>
        <dbReference type="PROSITE-ProRule" id="PRU00335"/>
    </source>
</evidence>
<dbReference type="InterPro" id="IPR036390">
    <property type="entry name" value="WH_DNA-bd_sf"/>
</dbReference>
<gene>
    <name evidence="7" type="ORF">ACFOUW_07445</name>
</gene>
<dbReference type="InterPro" id="IPR036271">
    <property type="entry name" value="Tet_transcr_reg_TetR-rel_C_sf"/>
</dbReference>
<feature type="DNA-binding region" description="H-T-H motif" evidence="4">
    <location>
        <begin position="107"/>
        <end position="126"/>
    </location>
</feature>
<evidence type="ECO:0000256" key="3">
    <source>
        <dbReference type="ARBA" id="ARBA00023163"/>
    </source>
</evidence>
<organism evidence="7 8">
    <name type="scientific">Tenggerimyces flavus</name>
    <dbReference type="NCBI Taxonomy" id="1708749"/>
    <lineage>
        <taxon>Bacteria</taxon>
        <taxon>Bacillati</taxon>
        <taxon>Actinomycetota</taxon>
        <taxon>Actinomycetes</taxon>
        <taxon>Propionibacteriales</taxon>
        <taxon>Nocardioidaceae</taxon>
        <taxon>Tenggerimyces</taxon>
    </lineage>
</organism>
<evidence type="ECO:0000256" key="1">
    <source>
        <dbReference type="ARBA" id="ARBA00023015"/>
    </source>
</evidence>
<dbReference type="CDD" id="cd07377">
    <property type="entry name" value="WHTH_GntR"/>
    <property type="match status" value="1"/>
</dbReference>
<dbReference type="SUPFAM" id="SSF46689">
    <property type="entry name" value="Homeodomain-like"/>
    <property type="match status" value="1"/>
</dbReference>
<feature type="domain" description="HTH tetR-type" evidence="6">
    <location>
        <begin position="84"/>
        <end position="144"/>
    </location>
</feature>
<dbReference type="Gene3D" id="1.10.357.10">
    <property type="entry name" value="Tetracycline Repressor, domain 2"/>
    <property type="match status" value="1"/>
</dbReference>
<dbReference type="PANTHER" id="PTHR30055">
    <property type="entry name" value="HTH-TYPE TRANSCRIPTIONAL REGULATOR RUTR"/>
    <property type="match status" value="1"/>
</dbReference>
<evidence type="ECO:0000313" key="8">
    <source>
        <dbReference type="Proteomes" id="UP001595699"/>
    </source>
</evidence>
<dbReference type="InterPro" id="IPR036388">
    <property type="entry name" value="WH-like_DNA-bd_sf"/>
</dbReference>
<dbReference type="Pfam" id="PF00440">
    <property type="entry name" value="TetR_N"/>
    <property type="match status" value="1"/>
</dbReference>
<dbReference type="PANTHER" id="PTHR30055:SF151">
    <property type="entry name" value="TRANSCRIPTIONAL REGULATORY PROTEIN"/>
    <property type="match status" value="1"/>
</dbReference>
<dbReference type="Gene3D" id="1.10.10.60">
    <property type="entry name" value="Homeodomain-like"/>
    <property type="match status" value="1"/>
</dbReference>
<dbReference type="PROSITE" id="PS50949">
    <property type="entry name" value="HTH_GNTR"/>
    <property type="match status" value="1"/>
</dbReference>
<accession>A0ABV7Y6C1</accession>
<dbReference type="Pfam" id="PF00392">
    <property type="entry name" value="GntR"/>
    <property type="match status" value="1"/>
</dbReference>
<dbReference type="InterPro" id="IPR009057">
    <property type="entry name" value="Homeodomain-like_sf"/>
</dbReference>
<feature type="domain" description="HTH gntR-type" evidence="5">
    <location>
        <begin position="3"/>
        <end position="71"/>
    </location>
</feature>
<evidence type="ECO:0000259" key="6">
    <source>
        <dbReference type="PROSITE" id="PS50977"/>
    </source>
</evidence>
<keyword evidence="3" id="KW-0804">Transcription</keyword>
<keyword evidence="2 4" id="KW-0238">DNA-binding</keyword>
<evidence type="ECO:0000313" key="7">
    <source>
        <dbReference type="EMBL" id="MFC3760667.1"/>
    </source>
</evidence>
<sequence length="316" mass="34751">MAEPPYARIVAALRERIESGALAPGDRVPSTRQLARQWDVALATATKAMTTLQQLGLVEAVPRVGTVVAAKPGRERRAVEHAGEPSRARILRTAIALADAEGLAAVSMRAVAAKLDVATMTLYRYVESKDALVALMVDAVYGEISYPTPWPDGWRERFEVAARHQWQLYVRHPWLPHVGTLGRPLPSRNLTKMSEYMLSAVERYDLGSETAMYLQAGLYTFVRGVAVNLESEALAAAETGLTQDEWMTTQERGFDELVNSGEFPAFARVINGFGPEGFDFLLENAFEFGLRAYLDGLAGVIERPDGRLVDQPDQAS</sequence>
<dbReference type="InterPro" id="IPR001647">
    <property type="entry name" value="HTH_TetR"/>
</dbReference>
<dbReference type="InterPro" id="IPR050109">
    <property type="entry name" value="HTH-type_TetR-like_transc_reg"/>
</dbReference>
<dbReference type="RefSeq" id="WP_205116900.1">
    <property type="nucleotide sequence ID" value="NZ_JAFBCM010000001.1"/>
</dbReference>
<dbReference type="InterPro" id="IPR004111">
    <property type="entry name" value="Repressor_TetR_C"/>
</dbReference>
<dbReference type="Pfam" id="PF02909">
    <property type="entry name" value="TetR_C_1"/>
    <property type="match status" value="1"/>
</dbReference>